<dbReference type="Pfam" id="PF13481">
    <property type="entry name" value="AAA_25"/>
    <property type="match status" value="1"/>
</dbReference>
<protein>
    <recommendedName>
        <fullName evidence="1">DUF7343 domain-containing protein</fullName>
    </recommendedName>
</protein>
<evidence type="ECO:0000313" key="2">
    <source>
        <dbReference type="EMBL" id="KKL10916.1"/>
    </source>
</evidence>
<organism evidence="2">
    <name type="scientific">marine sediment metagenome</name>
    <dbReference type="NCBI Taxonomy" id="412755"/>
    <lineage>
        <taxon>unclassified sequences</taxon>
        <taxon>metagenomes</taxon>
        <taxon>ecological metagenomes</taxon>
    </lineage>
</organism>
<dbReference type="SUPFAM" id="SSF52540">
    <property type="entry name" value="P-loop containing nucleoside triphosphate hydrolases"/>
    <property type="match status" value="1"/>
</dbReference>
<reference evidence="2" key="1">
    <citation type="journal article" date="2015" name="Nature">
        <title>Complex archaea that bridge the gap between prokaryotes and eukaryotes.</title>
        <authorList>
            <person name="Spang A."/>
            <person name="Saw J.H."/>
            <person name="Jorgensen S.L."/>
            <person name="Zaremba-Niedzwiedzka K."/>
            <person name="Martijn J."/>
            <person name="Lind A.E."/>
            <person name="van Eijk R."/>
            <person name="Schleper C."/>
            <person name="Guy L."/>
            <person name="Ettema T.J."/>
        </authorList>
    </citation>
    <scope>NUCLEOTIDE SEQUENCE</scope>
</reference>
<dbReference type="Gene3D" id="1.10.10.10">
    <property type="entry name" value="Winged helix-like DNA-binding domain superfamily/Winged helix DNA-binding domain"/>
    <property type="match status" value="1"/>
</dbReference>
<dbReference type="InterPro" id="IPR027417">
    <property type="entry name" value="P-loop_NTPase"/>
</dbReference>
<evidence type="ECO:0000259" key="1">
    <source>
        <dbReference type="Pfam" id="PF24034"/>
    </source>
</evidence>
<proteinExistence type="predicted"/>
<feature type="non-terminal residue" evidence="2">
    <location>
        <position position="1"/>
    </location>
</feature>
<dbReference type="InterPro" id="IPR036390">
    <property type="entry name" value="WH_DNA-bd_sf"/>
</dbReference>
<dbReference type="Gene3D" id="3.40.50.300">
    <property type="entry name" value="P-loop containing nucleotide triphosphate hydrolases"/>
    <property type="match status" value="1"/>
</dbReference>
<sequence length="356" mass="40848">DTPERLWEDILRTIPKIHATGGQRWQVHDISELTDIDETVHWIVNSYLYQDSVGTIVGEPSARKSWAALQLSVAVACSEVDALWDQPVLIHGPVLYYNLDDRRPRRLKLRLGNILAYYREGRRDFDIPFKYADGGLDYNKQNWERWMREDLDRMEQQYQTPVILVVIDTMHKAGFNPKDWGAGVQPFLEGLTNISLSKQTAFMLVHHTAKSGDRPENIRISPWGSVFTGASLDPAWRLTRSPSDDRDDPEYSHIYFEAASKEGPEMIDPLLLRYGRDTSKFEVEFRAADIETRILAQLELNSEPLSQAELARRLDVADTQVSRAISRMERRGKVEAKKMGAAKMITLPETSQQSEF</sequence>
<dbReference type="InterPro" id="IPR011991">
    <property type="entry name" value="ArsR-like_HTH"/>
</dbReference>
<name>A0A0F9CZ81_9ZZZZ</name>
<dbReference type="InterPro" id="IPR036388">
    <property type="entry name" value="WH-like_DNA-bd_sf"/>
</dbReference>
<dbReference type="Pfam" id="PF24034">
    <property type="entry name" value="DUF7343"/>
    <property type="match status" value="1"/>
</dbReference>
<dbReference type="EMBL" id="LAZR01041868">
    <property type="protein sequence ID" value="KKL10916.1"/>
    <property type="molecule type" value="Genomic_DNA"/>
</dbReference>
<gene>
    <name evidence="2" type="ORF">LCGC14_2551050</name>
</gene>
<feature type="domain" description="DUF7343" evidence="1">
    <location>
        <begin position="291"/>
        <end position="348"/>
    </location>
</feature>
<dbReference type="AlphaFoldDB" id="A0A0F9CZ81"/>
<dbReference type="InterPro" id="IPR055767">
    <property type="entry name" value="DUF7343"/>
</dbReference>
<dbReference type="CDD" id="cd00090">
    <property type="entry name" value="HTH_ARSR"/>
    <property type="match status" value="1"/>
</dbReference>
<comment type="caution">
    <text evidence="2">The sequence shown here is derived from an EMBL/GenBank/DDBJ whole genome shotgun (WGS) entry which is preliminary data.</text>
</comment>
<accession>A0A0F9CZ81</accession>
<dbReference type="SUPFAM" id="SSF46785">
    <property type="entry name" value="Winged helix' DNA-binding domain"/>
    <property type="match status" value="1"/>
</dbReference>